<reference evidence="1" key="2">
    <citation type="journal article" date="2015" name="Fish Shellfish Immunol.">
        <title>Early steps in the European eel (Anguilla anguilla)-Vibrio vulnificus interaction in the gills: Role of the RtxA13 toxin.</title>
        <authorList>
            <person name="Callol A."/>
            <person name="Pajuelo D."/>
            <person name="Ebbesson L."/>
            <person name="Teles M."/>
            <person name="MacKenzie S."/>
            <person name="Amaro C."/>
        </authorList>
    </citation>
    <scope>NUCLEOTIDE SEQUENCE</scope>
</reference>
<protein>
    <submittedName>
        <fullName evidence="1">Uncharacterized protein</fullName>
    </submittedName>
</protein>
<proteinExistence type="predicted"/>
<organism evidence="1">
    <name type="scientific">Anguilla anguilla</name>
    <name type="common">European freshwater eel</name>
    <name type="synonym">Muraena anguilla</name>
    <dbReference type="NCBI Taxonomy" id="7936"/>
    <lineage>
        <taxon>Eukaryota</taxon>
        <taxon>Metazoa</taxon>
        <taxon>Chordata</taxon>
        <taxon>Craniata</taxon>
        <taxon>Vertebrata</taxon>
        <taxon>Euteleostomi</taxon>
        <taxon>Actinopterygii</taxon>
        <taxon>Neopterygii</taxon>
        <taxon>Teleostei</taxon>
        <taxon>Anguilliformes</taxon>
        <taxon>Anguillidae</taxon>
        <taxon>Anguilla</taxon>
    </lineage>
</organism>
<sequence>MVFLQCHHKMVTHAVCADTHCTLIGQTAWFYRACDDFLCNRHDLHSNCAA</sequence>
<dbReference type="AlphaFoldDB" id="A0A0E9QU89"/>
<reference evidence="1" key="1">
    <citation type="submission" date="2014-11" db="EMBL/GenBank/DDBJ databases">
        <authorList>
            <person name="Amaro Gonzalez C."/>
        </authorList>
    </citation>
    <scope>NUCLEOTIDE SEQUENCE</scope>
</reference>
<name>A0A0E9QU89_ANGAN</name>
<evidence type="ECO:0000313" key="1">
    <source>
        <dbReference type="EMBL" id="JAH19678.1"/>
    </source>
</evidence>
<accession>A0A0E9QU89</accession>
<dbReference type="EMBL" id="GBXM01088899">
    <property type="protein sequence ID" value="JAH19678.1"/>
    <property type="molecule type" value="Transcribed_RNA"/>
</dbReference>